<dbReference type="EMBL" id="PISD01000016">
    <property type="protein sequence ID" value="PKG29377.1"/>
    <property type="molecule type" value="Genomic_DNA"/>
</dbReference>
<comment type="caution">
    <text evidence="2">The sequence shown here is derived from an EMBL/GenBank/DDBJ whole genome shotgun (WGS) entry which is preliminary data.</text>
</comment>
<feature type="domain" description="Fluoroacetyl-CoA-specific thioesterase-like" evidence="1">
    <location>
        <begin position="17"/>
        <end position="119"/>
    </location>
</feature>
<dbReference type="SUPFAM" id="SSF54637">
    <property type="entry name" value="Thioesterase/thiol ester dehydrase-isomerase"/>
    <property type="match status" value="1"/>
</dbReference>
<dbReference type="InterPro" id="IPR025540">
    <property type="entry name" value="FlK"/>
</dbReference>
<reference evidence="2 3" key="1">
    <citation type="journal article" date="2010" name="Int. J. Syst. Evol. Microbiol.">
        <title>Bacillus horneckiae sp. nov., isolated from a spacecraft-assembly clean room.</title>
        <authorList>
            <person name="Vaishampayan P."/>
            <person name="Probst A."/>
            <person name="Krishnamurthi S."/>
            <person name="Ghosh S."/>
            <person name="Osman S."/>
            <person name="McDowall A."/>
            <person name="Ruckmani A."/>
            <person name="Mayilraj S."/>
            <person name="Venkateswaran K."/>
        </authorList>
    </citation>
    <scope>NUCLEOTIDE SEQUENCE [LARGE SCALE GENOMIC DNA]</scope>
    <source>
        <strain evidence="3">1PO1SC</strain>
    </source>
</reference>
<dbReference type="InterPro" id="IPR029069">
    <property type="entry name" value="HotDog_dom_sf"/>
</dbReference>
<dbReference type="Pfam" id="PF22636">
    <property type="entry name" value="FlK"/>
    <property type="match status" value="1"/>
</dbReference>
<dbReference type="RefSeq" id="WP_066198044.1">
    <property type="nucleotide sequence ID" value="NZ_JAFDQP010000004.1"/>
</dbReference>
<evidence type="ECO:0000313" key="3">
    <source>
        <dbReference type="Proteomes" id="UP000233343"/>
    </source>
</evidence>
<organism evidence="2 3">
    <name type="scientific">Cytobacillus horneckiae</name>
    <dbReference type="NCBI Taxonomy" id="549687"/>
    <lineage>
        <taxon>Bacteria</taxon>
        <taxon>Bacillati</taxon>
        <taxon>Bacillota</taxon>
        <taxon>Bacilli</taxon>
        <taxon>Bacillales</taxon>
        <taxon>Bacillaceae</taxon>
        <taxon>Cytobacillus</taxon>
    </lineage>
</organism>
<protein>
    <submittedName>
        <fullName evidence="2">Thioesterase</fullName>
    </submittedName>
</protein>
<gene>
    <name evidence="2" type="ORF">CWS20_08890</name>
</gene>
<dbReference type="InterPro" id="IPR054485">
    <property type="entry name" value="FlK-like_dom"/>
</dbReference>
<evidence type="ECO:0000259" key="1">
    <source>
        <dbReference type="Pfam" id="PF22636"/>
    </source>
</evidence>
<dbReference type="Gene3D" id="3.10.129.10">
    <property type="entry name" value="Hotdog Thioesterase"/>
    <property type="match status" value="1"/>
</dbReference>
<sequence length="133" mass="14686">MKLGLEEGLQAVMKVQVTPEMFAQFGGHIVHPAYSTVSMIYHMEWASREIILPYLESHEEGMGIDVSARHAGAAINGAELTITARITKIKKLIIHTNVTVYEKNRLIGEGTVTQAVMPKSKISNLLDKGKEQV</sequence>
<proteinExistence type="predicted"/>
<accession>A0A2N0ZIN2</accession>
<keyword evidence="3" id="KW-1185">Reference proteome</keyword>
<dbReference type="AlphaFoldDB" id="A0A2N0ZIN2"/>
<name>A0A2N0ZIN2_9BACI</name>
<dbReference type="PANTHER" id="PTHR36934:SF1">
    <property type="entry name" value="THIOESTERASE DOMAIN-CONTAINING PROTEIN"/>
    <property type="match status" value="1"/>
</dbReference>
<evidence type="ECO:0000313" key="2">
    <source>
        <dbReference type="EMBL" id="PKG29377.1"/>
    </source>
</evidence>
<dbReference type="Proteomes" id="UP000233343">
    <property type="component" value="Unassembled WGS sequence"/>
</dbReference>
<dbReference type="PANTHER" id="PTHR36934">
    <property type="entry name" value="BLR0278 PROTEIN"/>
    <property type="match status" value="1"/>
</dbReference>